<evidence type="ECO:0000256" key="1">
    <source>
        <dbReference type="ARBA" id="ARBA00001974"/>
    </source>
</evidence>
<keyword evidence="6" id="KW-1185">Reference proteome</keyword>
<comment type="similarity">
    <text evidence="2">Belongs to the paxM FAD-dependent monooxygenase family.</text>
</comment>
<dbReference type="PANTHER" id="PTHR13789">
    <property type="entry name" value="MONOOXYGENASE"/>
    <property type="match status" value="1"/>
</dbReference>
<dbReference type="Pfam" id="PF13450">
    <property type="entry name" value="NAD_binding_8"/>
    <property type="match status" value="1"/>
</dbReference>
<keyword evidence="4" id="KW-0503">Monooxygenase</keyword>
<dbReference type="PRINTS" id="PR00420">
    <property type="entry name" value="RNGMNOXGNASE"/>
</dbReference>
<comment type="caution">
    <text evidence="5">The sequence shown here is derived from an EMBL/GenBank/DDBJ whole genome shotgun (WGS) entry which is preliminary data.</text>
</comment>
<dbReference type="SUPFAM" id="SSF51905">
    <property type="entry name" value="FAD/NAD(P)-binding domain"/>
    <property type="match status" value="1"/>
</dbReference>
<reference evidence="5" key="1">
    <citation type="submission" date="2023-04" db="EMBL/GenBank/DDBJ databases">
        <title>Black Yeasts Isolated from many extreme environments.</title>
        <authorList>
            <person name="Coleine C."/>
            <person name="Stajich J.E."/>
            <person name="Selbmann L."/>
        </authorList>
    </citation>
    <scope>NUCLEOTIDE SEQUENCE</scope>
    <source>
        <strain evidence="5">CCFEE 5312</strain>
    </source>
</reference>
<evidence type="ECO:0000313" key="5">
    <source>
        <dbReference type="EMBL" id="KAK3045619.1"/>
    </source>
</evidence>
<dbReference type="Proteomes" id="UP001271007">
    <property type="component" value="Unassembled WGS sequence"/>
</dbReference>
<dbReference type="AlphaFoldDB" id="A0AAJ0D4R4"/>
<sequence length="489" mass="54500">MSVINGVERYPSLGLKVVVVGAGVGGLMAALECWRKGCDVIVLERANEISVLGNLTSKRPESHRDDSNFTPGDYFTIPPSGVTTLKYYPTMHADYHKDVYDCSISIWRPNGTCVKRTFPEWVREGRENTAAPDVKISFIKRRPVYTNMLLDQCVRLGIPVHFGQKADKVTESDSGVVIETKTGEKYEADVCLSGDGIGSGFTPDICNAPVLESGYAAARAAFPRDVIKKGSPAEELLKTVDEQPEFRTYLGDDLHLILFLTKDWSDGNAAESWHNLRDPEVCIKQLYEKADNWDPAVIDFFQQIPEKIVDWGLRWRDPVEQWTSNGGRIAKLGDAAHAFLPTAGNGAVQACEDAVTIGECLRLGGKENAPWATKVYNKLRFQRTSILQQSGFINREELHHADLNAIEANPDVKDIGFFKGGKWVWAHNPETYATEKYDECLSHLQKGTPFVNTNLPPGHMYNPWTMASENERMAAQLPSNLKTNGYWGV</sequence>
<evidence type="ECO:0000256" key="3">
    <source>
        <dbReference type="ARBA" id="ARBA00023002"/>
    </source>
</evidence>
<accession>A0AAJ0D4R4</accession>
<dbReference type="Gene3D" id="3.50.50.60">
    <property type="entry name" value="FAD/NAD(P)-binding domain"/>
    <property type="match status" value="1"/>
</dbReference>
<proteinExistence type="inferred from homology"/>
<dbReference type="EMBL" id="JAWDJX010000183">
    <property type="protein sequence ID" value="KAK3045619.1"/>
    <property type="molecule type" value="Genomic_DNA"/>
</dbReference>
<evidence type="ECO:0000313" key="6">
    <source>
        <dbReference type="Proteomes" id="UP001271007"/>
    </source>
</evidence>
<dbReference type="InterPro" id="IPR036188">
    <property type="entry name" value="FAD/NAD-bd_sf"/>
</dbReference>
<name>A0AAJ0D4R4_9PEZI</name>
<evidence type="ECO:0000256" key="4">
    <source>
        <dbReference type="ARBA" id="ARBA00023033"/>
    </source>
</evidence>
<protein>
    <recommendedName>
        <fullName evidence="7">FAD-binding domain-containing protein</fullName>
    </recommendedName>
</protein>
<dbReference type="GO" id="GO:0004497">
    <property type="term" value="F:monooxygenase activity"/>
    <property type="evidence" value="ECO:0007669"/>
    <property type="project" value="UniProtKB-KW"/>
</dbReference>
<evidence type="ECO:0000256" key="2">
    <source>
        <dbReference type="ARBA" id="ARBA00007992"/>
    </source>
</evidence>
<evidence type="ECO:0008006" key="7">
    <source>
        <dbReference type="Google" id="ProtNLM"/>
    </source>
</evidence>
<dbReference type="PANTHER" id="PTHR13789:SF315">
    <property type="entry name" value="FAD-DEPENDENT MONOOXYGENASE MDPD"/>
    <property type="match status" value="1"/>
</dbReference>
<gene>
    <name evidence="5" type="ORF">LTR09_012812</name>
</gene>
<comment type="cofactor">
    <cofactor evidence="1">
        <name>FAD</name>
        <dbReference type="ChEBI" id="CHEBI:57692"/>
    </cofactor>
</comment>
<dbReference type="InterPro" id="IPR050493">
    <property type="entry name" value="FAD-dep_Monooxygenase_BioMet"/>
</dbReference>
<keyword evidence="3" id="KW-0560">Oxidoreductase</keyword>
<organism evidence="5 6">
    <name type="scientific">Extremus antarcticus</name>
    <dbReference type="NCBI Taxonomy" id="702011"/>
    <lineage>
        <taxon>Eukaryota</taxon>
        <taxon>Fungi</taxon>
        <taxon>Dikarya</taxon>
        <taxon>Ascomycota</taxon>
        <taxon>Pezizomycotina</taxon>
        <taxon>Dothideomycetes</taxon>
        <taxon>Dothideomycetidae</taxon>
        <taxon>Mycosphaerellales</taxon>
        <taxon>Extremaceae</taxon>
        <taxon>Extremus</taxon>
    </lineage>
</organism>